<sequence length="107" mass="12703">MSKLPEIYSEVKERLHRSYEQNAKQYNLRKRPLRFELGDTVWKRTHYLSDASKGFSGKLAPKYIPCRVTQVISPVVYELVDMYGQPLGRWHIKDLKPNQCDFEEKDL</sequence>
<dbReference type="AlphaFoldDB" id="A0AAV8WL53"/>
<accession>A0AAV8WL53</accession>
<organism evidence="1 2">
    <name type="scientific">Rhamnusium bicolor</name>
    <dbReference type="NCBI Taxonomy" id="1586634"/>
    <lineage>
        <taxon>Eukaryota</taxon>
        <taxon>Metazoa</taxon>
        <taxon>Ecdysozoa</taxon>
        <taxon>Arthropoda</taxon>
        <taxon>Hexapoda</taxon>
        <taxon>Insecta</taxon>
        <taxon>Pterygota</taxon>
        <taxon>Neoptera</taxon>
        <taxon>Endopterygota</taxon>
        <taxon>Coleoptera</taxon>
        <taxon>Polyphaga</taxon>
        <taxon>Cucujiformia</taxon>
        <taxon>Chrysomeloidea</taxon>
        <taxon>Cerambycidae</taxon>
        <taxon>Lepturinae</taxon>
        <taxon>Rhagiini</taxon>
        <taxon>Rhamnusium</taxon>
    </lineage>
</organism>
<keyword evidence="2" id="KW-1185">Reference proteome</keyword>
<gene>
    <name evidence="1" type="ORF">NQ314_020509</name>
</gene>
<protein>
    <submittedName>
        <fullName evidence="1">Uncharacterized protein</fullName>
    </submittedName>
</protein>
<proteinExistence type="predicted"/>
<dbReference type="EMBL" id="JANEYF010005736">
    <property type="protein sequence ID" value="KAJ8927063.1"/>
    <property type="molecule type" value="Genomic_DNA"/>
</dbReference>
<evidence type="ECO:0000313" key="1">
    <source>
        <dbReference type="EMBL" id="KAJ8927063.1"/>
    </source>
</evidence>
<name>A0AAV8WL53_9CUCU</name>
<comment type="caution">
    <text evidence="1">The sequence shown here is derived from an EMBL/GenBank/DDBJ whole genome shotgun (WGS) entry which is preliminary data.</text>
</comment>
<reference evidence="1" key="1">
    <citation type="journal article" date="2023" name="Insect Mol. Biol.">
        <title>Genome sequencing provides insights into the evolution of gene families encoding plant cell wall-degrading enzymes in longhorned beetles.</title>
        <authorList>
            <person name="Shin N.R."/>
            <person name="Okamura Y."/>
            <person name="Kirsch R."/>
            <person name="Pauchet Y."/>
        </authorList>
    </citation>
    <scope>NUCLEOTIDE SEQUENCE</scope>
    <source>
        <strain evidence="1">RBIC_L_NR</strain>
    </source>
</reference>
<dbReference type="Proteomes" id="UP001162156">
    <property type="component" value="Unassembled WGS sequence"/>
</dbReference>
<evidence type="ECO:0000313" key="2">
    <source>
        <dbReference type="Proteomes" id="UP001162156"/>
    </source>
</evidence>